<dbReference type="AlphaFoldDB" id="A0A1D7QZL7"/>
<proteinExistence type="predicted"/>
<dbReference type="STRING" id="632773.BBEV_3131"/>
<dbReference type="SMART" id="SM00966">
    <property type="entry name" value="SpoVT_AbrB"/>
    <property type="match status" value="1"/>
</dbReference>
<organism evidence="2 3">
    <name type="scientific">Salisediminibacterium beveridgei</name>
    <dbReference type="NCBI Taxonomy" id="632773"/>
    <lineage>
        <taxon>Bacteria</taxon>
        <taxon>Bacillati</taxon>
        <taxon>Bacillota</taxon>
        <taxon>Bacilli</taxon>
        <taxon>Bacillales</taxon>
        <taxon>Bacillaceae</taxon>
        <taxon>Salisediminibacterium</taxon>
    </lineage>
</organism>
<protein>
    <recommendedName>
        <fullName evidence="1">SpoVT-AbrB domain-containing protein</fullName>
    </recommendedName>
</protein>
<dbReference type="Gene3D" id="2.10.260.10">
    <property type="match status" value="1"/>
</dbReference>
<dbReference type="EMBL" id="CP012502">
    <property type="protein sequence ID" value="AOM84448.1"/>
    <property type="molecule type" value="Genomic_DNA"/>
</dbReference>
<accession>A0A1D7QZL7</accession>
<dbReference type="Proteomes" id="UP000094463">
    <property type="component" value="Chromosome"/>
</dbReference>
<gene>
    <name evidence="2" type="ORF">BBEV_3131</name>
</gene>
<dbReference type="OrthoDB" id="582905at2"/>
<dbReference type="RefSeq" id="WP_069366329.1">
    <property type="nucleotide sequence ID" value="NZ_CP012502.1"/>
</dbReference>
<dbReference type="InterPro" id="IPR037914">
    <property type="entry name" value="SpoVT-AbrB_sf"/>
</dbReference>
<dbReference type="KEGG" id="bbev:BBEV_3131"/>
<evidence type="ECO:0000259" key="1">
    <source>
        <dbReference type="SMART" id="SM00966"/>
    </source>
</evidence>
<dbReference type="InterPro" id="IPR007159">
    <property type="entry name" value="SpoVT-AbrB_dom"/>
</dbReference>
<dbReference type="GO" id="GO:0003677">
    <property type="term" value="F:DNA binding"/>
    <property type="evidence" value="ECO:0007669"/>
    <property type="project" value="InterPro"/>
</dbReference>
<dbReference type="Pfam" id="PF04014">
    <property type="entry name" value="MazE_antitoxin"/>
    <property type="match status" value="1"/>
</dbReference>
<name>A0A1D7QZL7_9BACI</name>
<evidence type="ECO:0000313" key="2">
    <source>
        <dbReference type="EMBL" id="AOM84448.1"/>
    </source>
</evidence>
<feature type="domain" description="SpoVT-AbrB" evidence="1">
    <location>
        <begin position="10"/>
        <end position="56"/>
    </location>
</feature>
<dbReference type="SUPFAM" id="SSF89447">
    <property type="entry name" value="AbrB/MazE/MraZ-like"/>
    <property type="match status" value="1"/>
</dbReference>
<sequence>MAKQEVRKVSRMGNSLGVGIPKSIIDALELEKGDELTFSVDGDNRITLQKKRDLKDRVDPELLEMLSETFEEHDDVFRNLRDR</sequence>
<reference evidence="2 3" key="1">
    <citation type="submission" date="2015-08" db="EMBL/GenBank/DDBJ databases">
        <title>The complete genome sequence of Bacillus beveridgei MLTeJB.</title>
        <authorList>
            <person name="Hanson T.E."/>
            <person name="Mesa C."/>
            <person name="Basesman S.M."/>
            <person name="Oremland R.S."/>
        </authorList>
    </citation>
    <scope>NUCLEOTIDE SEQUENCE [LARGE SCALE GENOMIC DNA]</scope>
    <source>
        <strain evidence="2 3">MLTeJB</strain>
    </source>
</reference>
<keyword evidence="3" id="KW-1185">Reference proteome</keyword>
<evidence type="ECO:0000313" key="3">
    <source>
        <dbReference type="Proteomes" id="UP000094463"/>
    </source>
</evidence>